<accession>A0A380TR10</accession>
<dbReference type="InterPro" id="IPR003709">
    <property type="entry name" value="VanY-like_core_dom"/>
</dbReference>
<dbReference type="GO" id="GO:0004180">
    <property type="term" value="F:carboxypeptidase activity"/>
    <property type="evidence" value="ECO:0007669"/>
    <property type="project" value="UniProtKB-KW"/>
</dbReference>
<sequence length="226" mass="26071">MTLTAEQLTGKVRSHLVNLPCPHSPNHFLQPQAVRAFQSLQKSAVENGFNLQPASSFRDFQRQQLIWNGKFNGERKVHDDQGMALDLTVLSDWEKLQAMLRWSAMPGASRHHWGTEIDFFDPDLLPQNQRLQLEPWEYEKGGYFAELSAWLMDNLAGFDFALPFMQSEQQIEVGREPWHISYLPLAEKAQEQLTVEVLVESWCDEDVAGKACLIAYLDEIFTRFML</sequence>
<feature type="domain" description="D-alanyl-D-alanine carboxypeptidase-like core" evidence="1">
    <location>
        <begin position="27"/>
        <end position="184"/>
    </location>
</feature>
<evidence type="ECO:0000313" key="3">
    <source>
        <dbReference type="Proteomes" id="UP000254649"/>
    </source>
</evidence>
<protein>
    <submittedName>
        <fullName evidence="2">Peptidase M15B and M15C DD-carboxypeptidase VanY/endolysin</fullName>
    </submittedName>
</protein>
<keyword evidence="3" id="KW-1185">Reference proteome</keyword>
<dbReference type="SUPFAM" id="SSF55166">
    <property type="entry name" value="Hedgehog/DD-peptidase"/>
    <property type="match status" value="1"/>
</dbReference>
<keyword evidence="2" id="KW-0645">Protease</keyword>
<dbReference type="OrthoDB" id="9792074at2"/>
<reference evidence="2 3" key="1">
    <citation type="submission" date="2018-06" db="EMBL/GenBank/DDBJ databases">
        <authorList>
            <consortium name="Pathogen Informatics"/>
            <person name="Doyle S."/>
        </authorList>
    </citation>
    <scope>NUCLEOTIDE SEQUENCE [LARGE SCALE GENOMIC DNA]</scope>
    <source>
        <strain evidence="2 3">NCTC10801</strain>
    </source>
</reference>
<dbReference type="GO" id="GO:0006508">
    <property type="term" value="P:proteolysis"/>
    <property type="evidence" value="ECO:0007669"/>
    <property type="project" value="InterPro"/>
</dbReference>
<dbReference type="PANTHER" id="PTHR34385:SF1">
    <property type="entry name" value="PEPTIDOGLYCAN L-ALANYL-D-GLUTAMATE ENDOPEPTIDASE CWLK"/>
    <property type="match status" value="1"/>
</dbReference>
<dbReference type="Gene3D" id="3.30.1380.10">
    <property type="match status" value="1"/>
</dbReference>
<dbReference type="InterPro" id="IPR009045">
    <property type="entry name" value="Zn_M74/Hedgehog-like"/>
</dbReference>
<evidence type="ECO:0000259" key="1">
    <source>
        <dbReference type="Pfam" id="PF02557"/>
    </source>
</evidence>
<keyword evidence="2" id="KW-0378">Hydrolase</keyword>
<evidence type="ECO:0000313" key="2">
    <source>
        <dbReference type="EMBL" id="SUT90580.1"/>
    </source>
</evidence>
<dbReference type="EMBL" id="UFRQ01000003">
    <property type="protein sequence ID" value="SUT90580.1"/>
    <property type="molecule type" value="Genomic_DNA"/>
</dbReference>
<dbReference type="InterPro" id="IPR052179">
    <property type="entry name" value="DD-CPase-like"/>
</dbReference>
<keyword evidence="2" id="KW-0121">Carboxypeptidase</keyword>
<dbReference type="CDD" id="cd14847">
    <property type="entry name" value="DD-carboxypeptidase_like"/>
    <property type="match status" value="1"/>
</dbReference>
<dbReference type="Pfam" id="PF02557">
    <property type="entry name" value="VanY"/>
    <property type="match status" value="1"/>
</dbReference>
<organism evidence="2 3">
    <name type="scientific">[Actinobacillus] rossii</name>
    <dbReference type="NCBI Taxonomy" id="123820"/>
    <lineage>
        <taxon>Bacteria</taxon>
        <taxon>Pseudomonadati</taxon>
        <taxon>Pseudomonadota</taxon>
        <taxon>Gammaproteobacteria</taxon>
        <taxon>Pasteurellales</taxon>
        <taxon>Pasteurellaceae</taxon>
    </lineage>
</organism>
<proteinExistence type="predicted"/>
<name>A0A380TR10_9PAST</name>
<dbReference type="AlphaFoldDB" id="A0A380TR10"/>
<dbReference type="PANTHER" id="PTHR34385">
    <property type="entry name" value="D-ALANYL-D-ALANINE CARBOXYPEPTIDASE"/>
    <property type="match status" value="1"/>
</dbReference>
<dbReference type="Proteomes" id="UP000254649">
    <property type="component" value="Unassembled WGS sequence"/>
</dbReference>
<gene>
    <name evidence="2" type="ORF">NCTC10801_01254</name>
</gene>